<sequence length="187" mass="20366">MLMENKMYGKAAIPLNTGWIQRVPSARPRGRGVRVSVGDFKTALNSSDYTNHPSFRTLHGRGHRVGLSQRIRVHSLLKGISGQLKNAVARAATARAGARAVLRAPKGDAGGSGRAPRREFNEILLATFEVFMAKSRGEGCRLHVKPLSPVMMNIRGEKRGCEPSENNPKGVPGATEGATSRRYFFES</sequence>
<comment type="caution">
    <text evidence="2">The sequence shown here is derived from an EMBL/GenBank/DDBJ whole genome shotgun (WGS) entry which is preliminary data.</text>
</comment>
<organism evidence="2 3">
    <name type="scientific">Eumeta variegata</name>
    <name type="common">Bagworm moth</name>
    <name type="synonym">Eumeta japonica</name>
    <dbReference type="NCBI Taxonomy" id="151549"/>
    <lineage>
        <taxon>Eukaryota</taxon>
        <taxon>Metazoa</taxon>
        <taxon>Ecdysozoa</taxon>
        <taxon>Arthropoda</taxon>
        <taxon>Hexapoda</taxon>
        <taxon>Insecta</taxon>
        <taxon>Pterygota</taxon>
        <taxon>Neoptera</taxon>
        <taxon>Endopterygota</taxon>
        <taxon>Lepidoptera</taxon>
        <taxon>Glossata</taxon>
        <taxon>Ditrysia</taxon>
        <taxon>Tineoidea</taxon>
        <taxon>Psychidae</taxon>
        <taxon>Oiketicinae</taxon>
        <taxon>Eumeta</taxon>
    </lineage>
</organism>
<evidence type="ECO:0000313" key="2">
    <source>
        <dbReference type="EMBL" id="GBP97090.1"/>
    </source>
</evidence>
<name>A0A4C2AAE7_EUMVA</name>
<protein>
    <submittedName>
        <fullName evidence="2">Uncharacterized protein</fullName>
    </submittedName>
</protein>
<gene>
    <name evidence="2" type="ORF">EVAR_101060_1</name>
</gene>
<proteinExistence type="predicted"/>
<dbReference type="Proteomes" id="UP000299102">
    <property type="component" value="Unassembled WGS sequence"/>
</dbReference>
<dbReference type="AlphaFoldDB" id="A0A4C2AAE7"/>
<feature type="region of interest" description="Disordered" evidence="1">
    <location>
        <begin position="158"/>
        <end position="187"/>
    </location>
</feature>
<evidence type="ECO:0000256" key="1">
    <source>
        <dbReference type="SAM" id="MobiDB-lite"/>
    </source>
</evidence>
<accession>A0A4C2AAE7</accession>
<reference evidence="2 3" key="1">
    <citation type="journal article" date="2019" name="Commun. Biol.">
        <title>The bagworm genome reveals a unique fibroin gene that provides high tensile strength.</title>
        <authorList>
            <person name="Kono N."/>
            <person name="Nakamura H."/>
            <person name="Ohtoshi R."/>
            <person name="Tomita M."/>
            <person name="Numata K."/>
            <person name="Arakawa K."/>
        </authorList>
    </citation>
    <scope>NUCLEOTIDE SEQUENCE [LARGE SCALE GENOMIC DNA]</scope>
</reference>
<keyword evidence="3" id="KW-1185">Reference proteome</keyword>
<evidence type="ECO:0000313" key="3">
    <source>
        <dbReference type="Proteomes" id="UP000299102"/>
    </source>
</evidence>
<dbReference type="EMBL" id="BGZK01002866">
    <property type="protein sequence ID" value="GBP97090.1"/>
    <property type="molecule type" value="Genomic_DNA"/>
</dbReference>